<comment type="caution">
    <text evidence="1">The sequence shown here is derived from an EMBL/GenBank/DDBJ whole genome shotgun (WGS) entry which is preliminary data.</text>
</comment>
<keyword evidence="2" id="KW-1185">Reference proteome</keyword>
<sequence length="390" mass="42779">MADISTLLEKYKNAFDLDGKLRVAPGVTEKKVKRVQGLYEAALAGDRIAEATLSELFASSDAPFAMSHLINLQTIPQLPEEEEKTIGGLVAERKVRDFNPVTLFSLISGKGVEGVGVDDQGAAAIVPEGGRYPLVSVKSDLESFYQKLSKRGFRFDYTWESRVNDTVGFFEALPDELLRTTVDTQYAEIFDALDMAKTALGAFTLPDGTVVPSNALPSPEAIIAADMQIGLRQINGRKIGEISRYNVFVPIGGKKPLEWKIERYFATIDITNPSTGVRITPPPMRSLFPNITIVETERLTGTSWKMVPAPGTTKGRPVWEILKLRGYELPELRVRSDAGFHLGGGKVDQFEGGFENDSLSFRYRYVVGGVLWDEKWVGVSNGTGGNPVAP</sequence>
<evidence type="ECO:0000313" key="1">
    <source>
        <dbReference type="EMBL" id="MBB4667019.1"/>
    </source>
</evidence>
<accession>A0A7W7BQL0</accession>
<organism evidence="1 2">
    <name type="scientific">Microbacterium marinum</name>
    <dbReference type="NCBI Taxonomy" id="421115"/>
    <lineage>
        <taxon>Bacteria</taxon>
        <taxon>Bacillati</taxon>
        <taxon>Actinomycetota</taxon>
        <taxon>Actinomycetes</taxon>
        <taxon>Micrococcales</taxon>
        <taxon>Microbacteriaceae</taxon>
        <taxon>Microbacterium</taxon>
    </lineage>
</organism>
<protein>
    <submittedName>
        <fullName evidence="1">Uncharacterized protein</fullName>
    </submittedName>
</protein>
<name>A0A7W7BQL0_9MICO</name>
<dbReference type="AlphaFoldDB" id="A0A7W7BQL0"/>
<dbReference type="Proteomes" id="UP000573729">
    <property type="component" value="Unassembled WGS sequence"/>
</dbReference>
<gene>
    <name evidence="1" type="ORF">BKA24_001728</name>
</gene>
<dbReference type="RefSeq" id="WP_184217119.1">
    <property type="nucleotide sequence ID" value="NZ_JACHMD010000001.1"/>
</dbReference>
<dbReference type="EMBL" id="JACHMD010000001">
    <property type="protein sequence ID" value="MBB4667019.1"/>
    <property type="molecule type" value="Genomic_DNA"/>
</dbReference>
<reference evidence="1 2" key="1">
    <citation type="submission" date="2020-08" db="EMBL/GenBank/DDBJ databases">
        <title>Sequencing the genomes of 1000 actinobacteria strains.</title>
        <authorList>
            <person name="Klenk H.-P."/>
        </authorList>
    </citation>
    <scope>NUCLEOTIDE SEQUENCE [LARGE SCALE GENOMIC DNA]</scope>
    <source>
        <strain evidence="1 2">DSM 24947</strain>
    </source>
</reference>
<proteinExistence type="predicted"/>
<dbReference type="Pfam" id="PF25209">
    <property type="entry name" value="Phage_capsid_4"/>
    <property type="match status" value="1"/>
</dbReference>
<evidence type="ECO:0000313" key="2">
    <source>
        <dbReference type="Proteomes" id="UP000573729"/>
    </source>
</evidence>